<comment type="caution">
    <text evidence="1">The sequence shown here is derived from an EMBL/GenBank/DDBJ whole genome shotgun (WGS) entry which is preliminary data.</text>
</comment>
<dbReference type="AlphaFoldDB" id="A0A9D1S931"/>
<protein>
    <submittedName>
        <fullName evidence="1">Uncharacterized protein</fullName>
    </submittedName>
</protein>
<name>A0A9D1S931_9FIRM</name>
<reference evidence="1" key="1">
    <citation type="submission" date="2020-10" db="EMBL/GenBank/DDBJ databases">
        <authorList>
            <person name="Gilroy R."/>
        </authorList>
    </citation>
    <scope>NUCLEOTIDE SEQUENCE</scope>
    <source>
        <strain evidence="1">CHK195-15760</strain>
    </source>
</reference>
<gene>
    <name evidence="1" type="ORF">IAB70_00160</name>
</gene>
<organism evidence="1 2">
    <name type="scientific">Candidatus Merdicola faecigallinarum</name>
    <dbReference type="NCBI Taxonomy" id="2840862"/>
    <lineage>
        <taxon>Bacteria</taxon>
        <taxon>Bacillati</taxon>
        <taxon>Bacillota</taxon>
        <taxon>Clostridia</taxon>
        <taxon>Candidatus Merdicola</taxon>
    </lineage>
</organism>
<dbReference type="Proteomes" id="UP000824093">
    <property type="component" value="Unassembled WGS sequence"/>
</dbReference>
<evidence type="ECO:0000313" key="2">
    <source>
        <dbReference type="Proteomes" id="UP000824093"/>
    </source>
</evidence>
<accession>A0A9D1S931</accession>
<evidence type="ECO:0000313" key="1">
    <source>
        <dbReference type="EMBL" id="HIU51037.1"/>
    </source>
</evidence>
<reference evidence="1" key="2">
    <citation type="journal article" date="2021" name="PeerJ">
        <title>Extensive microbial diversity within the chicken gut microbiome revealed by metagenomics and culture.</title>
        <authorList>
            <person name="Gilroy R."/>
            <person name="Ravi A."/>
            <person name="Getino M."/>
            <person name="Pursley I."/>
            <person name="Horton D.L."/>
            <person name="Alikhan N.F."/>
            <person name="Baker D."/>
            <person name="Gharbi K."/>
            <person name="Hall N."/>
            <person name="Watson M."/>
            <person name="Adriaenssens E.M."/>
            <person name="Foster-Nyarko E."/>
            <person name="Jarju S."/>
            <person name="Secka A."/>
            <person name="Antonio M."/>
            <person name="Oren A."/>
            <person name="Chaudhuri R.R."/>
            <person name="La Ragione R."/>
            <person name="Hildebrand F."/>
            <person name="Pallen M.J."/>
        </authorList>
    </citation>
    <scope>NUCLEOTIDE SEQUENCE</scope>
    <source>
        <strain evidence="1">CHK195-15760</strain>
    </source>
</reference>
<sequence length="79" mass="9160">MNENKLPKLRTVNQIYEDIHTGDSHSPISKNFIKKVITQNNIPFIAVGVKKMYDENIVFEYIGKAFTSKEKLENISKIF</sequence>
<proteinExistence type="predicted"/>
<dbReference type="EMBL" id="DVNH01000003">
    <property type="protein sequence ID" value="HIU51037.1"/>
    <property type="molecule type" value="Genomic_DNA"/>
</dbReference>